<evidence type="ECO:0000313" key="3">
    <source>
        <dbReference type="EMBL" id="KAF7926189.1"/>
    </source>
</evidence>
<feature type="compositionally biased region" description="Low complexity" evidence="1">
    <location>
        <begin position="55"/>
        <end position="72"/>
    </location>
</feature>
<keyword evidence="2" id="KW-1133">Transmembrane helix</keyword>
<sequence>MLAIDNVIAICFGLISVLLAIISLYVMCKPKAASDLSGLDLELGPRTTSLPPSRAYPNSISSSLPSRAPSTSAYSSLPSRAQISVHNDTYNHLRSIRQAPQRATNQFQNFAIFVPAMTFATAEPSPEPTMELYQVTQSARFISYNRSWG</sequence>
<dbReference type="RefSeq" id="XP_038809352.1">
    <property type="nucleotide sequence ID" value="XM_038954107.1"/>
</dbReference>
<proteinExistence type="predicted"/>
<name>A0ABQ7IJH1_9HELO</name>
<dbReference type="EMBL" id="RCSX01000014">
    <property type="protein sequence ID" value="KAF7926189.1"/>
    <property type="molecule type" value="Genomic_DNA"/>
</dbReference>
<evidence type="ECO:0000256" key="1">
    <source>
        <dbReference type="SAM" id="MobiDB-lite"/>
    </source>
</evidence>
<comment type="caution">
    <text evidence="3">The sequence shown here is derived from an EMBL/GenBank/DDBJ whole genome shotgun (WGS) entry which is preliminary data.</text>
</comment>
<dbReference type="GeneID" id="62233258"/>
<evidence type="ECO:0000313" key="4">
    <source>
        <dbReference type="Proteomes" id="UP000783213"/>
    </source>
</evidence>
<keyword evidence="2" id="KW-0472">Membrane</keyword>
<organism evidence="3 4">
    <name type="scientific">Botrytis deweyae</name>
    <dbReference type="NCBI Taxonomy" id="2478750"/>
    <lineage>
        <taxon>Eukaryota</taxon>
        <taxon>Fungi</taxon>
        <taxon>Dikarya</taxon>
        <taxon>Ascomycota</taxon>
        <taxon>Pezizomycotina</taxon>
        <taxon>Leotiomycetes</taxon>
        <taxon>Helotiales</taxon>
        <taxon>Sclerotiniaceae</taxon>
        <taxon>Botrytis</taxon>
    </lineage>
</organism>
<keyword evidence="4" id="KW-1185">Reference proteome</keyword>
<feature type="transmembrane region" description="Helical" evidence="2">
    <location>
        <begin position="6"/>
        <end position="27"/>
    </location>
</feature>
<accession>A0ABQ7IJH1</accession>
<keyword evidence="2" id="KW-0812">Transmembrane</keyword>
<reference evidence="3 4" key="1">
    <citation type="journal article" date="2020" name="Genome Biol. Evol.">
        <title>Comparative genomics of Sclerotiniaceae.</title>
        <authorList>
            <person name="Valero Jimenez C.A."/>
            <person name="Steentjes M."/>
            <person name="Scholten O.E."/>
            <person name="Van Kan J.A.L."/>
        </authorList>
    </citation>
    <scope>NUCLEOTIDE SEQUENCE [LARGE SCALE GENOMIC DNA]</scope>
    <source>
        <strain evidence="3 4">B1</strain>
    </source>
</reference>
<protein>
    <submittedName>
        <fullName evidence="3">Uncharacterized protein</fullName>
    </submittedName>
</protein>
<evidence type="ECO:0000256" key="2">
    <source>
        <dbReference type="SAM" id="Phobius"/>
    </source>
</evidence>
<feature type="region of interest" description="Disordered" evidence="1">
    <location>
        <begin position="50"/>
        <end position="72"/>
    </location>
</feature>
<gene>
    <name evidence="3" type="ORF">EAE98_006484</name>
</gene>
<dbReference type="Proteomes" id="UP000783213">
    <property type="component" value="Unassembled WGS sequence"/>
</dbReference>